<dbReference type="RefSeq" id="XP_007878754.1">
    <property type="nucleotide sequence ID" value="XM_007880563.1"/>
</dbReference>
<feature type="signal peptide" evidence="1">
    <location>
        <begin position="1"/>
        <end position="30"/>
    </location>
</feature>
<name>A0A061HF69_9BASI</name>
<dbReference type="Proteomes" id="UP000053664">
    <property type="component" value="Unassembled WGS sequence"/>
</dbReference>
<dbReference type="KEGG" id="pfp:PFL1_03046"/>
<keyword evidence="1" id="KW-0732">Signal</keyword>
<reference evidence="2 3" key="1">
    <citation type="journal article" date="2013" name="Plant Cell">
        <title>The transition from a phytopathogenic smut ancestor to an anamorphic biocontrol agent deciphered by comparative whole-genome analysis.</title>
        <authorList>
            <person name="Lefebvre F."/>
            <person name="Joly D.L."/>
            <person name="Labbe C."/>
            <person name="Teichmann B."/>
            <person name="Linning R."/>
            <person name="Belzile F."/>
            <person name="Bakkeren G."/>
            <person name="Belanger R.R."/>
        </authorList>
    </citation>
    <scope>NUCLEOTIDE SEQUENCE [LARGE SCALE GENOMIC DNA]</scope>
    <source>
        <strain evidence="2 3">PF-1</strain>
    </source>
</reference>
<proteinExistence type="predicted"/>
<evidence type="ECO:0000313" key="3">
    <source>
        <dbReference type="Proteomes" id="UP000053664"/>
    </source>
</evidence>
<protein>
    <submittedName>
        <fullName evidence="2">Uncharacterized protein</fullName>
    </submittedName>
</protein>
<dbReference type="AlphaFoldDB" id="A0A061HF69"/>
<feature type="chain" id="PRO_5001599700" evidence="1">
    <location>
        <begin position="31"/>
        <end position="354"/>
    </location>
</feature>
<dbReference type="GeneID" id="19317158"/>
<evidence type="ECO:0000313" key="2">
    <source>
        <dbReference type="EMBL" id="EPQ29291.1"/>
    </source>
</evidence>
<sequence length="354" mass="37001">MVANKTRSAGRAVLISLVLLAVMLPLQVLGHLEPRQKHRAASSSSSPGPSLQQTPVYTCNGMTAIERKCGNDFKTNSDAKPCTGLVVQFYSDDGCKTPTGRPYRLRNMVPTTISQSIGSFKVLDGESTSVPVFFSGLDATCAVGNGLAIDPAAVRQARSRPGGGCIVSPFTPSSVKAVTSLVGSSIQQTPAWETSRYPTRRTVAGAPRTVGVMNNDGATVELYNGPRCTGAMTRLNVLYGGSINICTPVSPAFGRFQSAKVVEISTDSGKAVGNTLSLSVNPLDSAPDSLSHTFGCGRESYVTGLSNSRDVPRIGSCFDRSALTTVTGNGVKGPQNVVSALFLQTQDPPLAPPS</sequence>
<dbReference type="EMBL" id="KE361631">
    <property type="protein sequence ID" value="EPQ29291.1"/>
    <property type="molecule type" value="Genomic_DNA"/>
</dbReference>
<dbReference type="HOGENOM" id="CLU_783313_0_0_1"/>
<accession>A0A061HF69</accession>
<gene>
    <name evidence="2" type="ORF">PFL1_03046</name>
</gene>
<evidence type="ECO:0000256" key="1">
    <source>
        <dbReference type="SAM" id="SignalP"/>
    </source>
</evidence>
<organism evidence="2 3">
    <name type="scientific">Pseudozyma flocculosa PF-1</name>
    <dbReference type="NCBI Taxonomy" id="1277687"/>
    <lineage>
        <taxon>Eukaryota</taxon>
        <taxon>Fungi</taxon>
        <taxon>Dikarya</taxon>
        <taxon>Basidiomycota</taxon>
        <taxon>Ustilaginomycotina</taxon>
        <taxon>Ustilaginomycetes</taxon>
        <taxon>Ustilaginales</taxon>
        <taxon>Ustilaginaceae</taxon>
        <taxon>Pseudozyma</taxon>
    </lineage>
</organism>